<feature type="domain" description="UspA" evidence="5">
    <location>
        <begin position="4"/>
        <end position="140"/>
    </location>
</feature>
<keyword evidence="7" id="KW-1185">Reference proteome</keyword>
<evidence type="ECO:0000256" key="1">
    <source>
        <dbReference type="ARBA" id="ARBA00004496"/>
    </source>
</evidence>
<proteinExistence type="inferred from homology"/>
<dbReference type="RefSeq" id="WP_345551664.1">
    <property type="nucleotide sequence ID" value="NZ_BAABRT010000019.1"/>
</dbReference>
<keyword evidence="3" id="KW-0963">Cytoplasm</keyword>
<comment type="caution">
    <text evidence="6">The sequence shown here is derived from an EMBL/GenBank/DDBJ whole genome shotgun (WGS) entry which is preliminary data.</text>
</comment>
<dbReference type="Proteomes" id="UP001408594">
    <property type="component" value="Unassembled WGS sequence"/>
</dbReference>
<sequence>MQNFRKILFVSHGTVDESDGLMQALSTARVSGATLAILVVCPHLPEEFTEYEGVYGDGLVARAGQSLQKARELLKMNASPEPVEIQLDAGDNPAQRIIRRVLADDYDLVVKNVEGPTRRKGFKALDMELLRKCPCPVWLSRPIEHPREEVRVVVAVDPEYKQPSAYDLGIRLLRLSRALADGCNGILHVVSCWDYDVDEYLRHNYPINISDEELDRALEKAGAAHRAKLDALIHASGIEGPMEVHHAIARPDSFIPYLIEEKQLDILVMGTVARTGIPGFIMGNTAENILQRLTCSLLALKPSDYKTPVKPLS</sequence>
<comment type="function">
    <text evidence="4">Required for resistance to DNA-damaging agents.</text>
</comment>
<dbReference type="PANTHER" id="PTHR47892">
    <property type="entry name" value="UNIVERSAL STRESS PROTEIN E"/>
    <property type="match status" value="1"/>
</dbReference>
<evidence type="ECO:0000256" key="3">
    <source>
        <dbReference type="ARBA" id="ARBA00022490"/>
    </source>
</evidence>
<dbReference type="EMBL" id="BAABRT010000019">
    <property type="protein sequence ID" value="GAA5525728.1"/>
    <property type="molecule type" value="Genomic_DNA"/>
</dbReference>
<protein>
    <recommendedName>
        <fullName evidence="5">UspA domain-containing protein</fullName>
    </recommendedName>
</protein>
<dbReference type="InterPro" id="IPR006016">
    <property type="entry name" value="UspA"/>
</dbReference>
<evidence type="ECO:0000259" key="5">
    <source>
        <dbReference type="Pfam" id="PF00582"/>
    </source>
</evidence>
<organism evidence="6 7">
    <name type="scientific">Microbulbifer aestuariivivens</name>
    <dbReference type="NCBI Taxonomy" id="1908308"/>
    <lineage>
        <taxon>Bacteria</taxon>
        <taxon>Pseudomonadati</taxon>
        <taxon>Pseudomonadota</taxon>
        <taxon>Gammaproteobacteria</taxon>
        <taxon>Cellvibrionales</taxon>
        <taxon>Microbulbiferaceae</taxon>
        <taxon>Microbulbifer</taxon>
    </lineage>
</organism>
<evidence type="ECO:0000313" key="6">
    <source>
        <dbReference type="EMBL" id="GAA5525728.1"/>
    </source>
</evidence>
<name>A0ABP9WTW6_9GAMM</name>
<feature type="domain" description="UspA" evidence="5">
    <location>
        <begin position="151"/>
        <end position="300"/>
    </location>
</feature>
<accession>A0ABP9WTW6</accession>
<dbReference type="SUPFAM" id="SSF52402">
    <property type="entry name" value="Adenine nucleotide alpha hydrolases-like"/>
    <property type="match status" value="2"/>
</dbReference>
<reference evidence="6 7" key="1">
    <citation type="submission" date="2024-02" db="EMBL/GenBank/DDBJ databases">
        <title>Microbulbifer aestuariivivens NBRC 112533.</title>
        <authorList>
            <person name="Ichikawa N."/>
            <person name="Katano-Makiyama Y."/>
            <person name="Hidaka K."/>
        </authorList>
    </citation>
    <scope>NUCLEOTIDE SEQUENCE [LARGE SCALE GENOMIC DNA]</scope>
    <source>
        <strain evidence="6 7">NBRC 112533</strain>
    </source>
</reference>
<evidence type="ECO:0000256" key="2">
    <source>
        <dbReference type="ARBA" id="ARBA00008791"/>
    </source>
</evidence>
<dbReference type="Gene3D" id="3.40.50.12370">
    <property type="match status" value="1"/>
</dbReference>
<evidence type="ECO:0000313" key="7">
    <source>
        <dbReference type="Proteomes" id="UP001408594"/>
    </source>
</evidence>
<dbReference type="PANTHER" id="PTHR47892:SF1">
    <property type="entry name" value="UNIVERSAL STRESS PROTEIN E"/>
    <property type="match status" value="1"/>
</dbReference>
<dbReference type="Pfam" id="PF00582">
    <property type="entry name" value="Usp"/>
    <property type="match status" value="2"/>
</dbReference>
<evidence type="ECO:0000256" key="4">
    <source>
        <dbReference type="ARBA" id="ARBA00037131"/>
    </source>
</evidence>
<comment type="subcellular location">
    <subcellularLocation>
        <location evidence="1">Cytoplasm</location>
    </subcellularLocation>
</comment>
<comment type="similarity">
    <text evidence="2">Belongs to the universal stress protein A family.</text>
</comment>
<gene>
    <name evidence="6" type="ORF">Maes01_02300</name>
</gene>